<dbReference type="InterPro" id="IPR044929">
    <property type="entry name" value="DNA/RNA_non-sp_Endonuclease_sf"/>
</dbReference>
<keyword evidence="4" id="KW-1185">Reference proteome</keyword>
<dbReference type="Gene3D" id="3.40.570.10">
    <property type="entry name" value="Extracellular Endonuclease, subunit A"/>
    <property type="match status" value="1"/>
</dbReference>
<dbReference type="PROSITE" id="PS51257">
    <property type="entry name" value="PROKAR_LIPOPROTEIN"/>
    <property type="match status" value="1"/>
</dbReference>
<organism evidence="3 4">
    <name type="scientific">Myxococcus landrumensis</name>
    <dbReference type="NCBI Taxonomy" id="2813577"/>
    <lineage>
        <taxon>Bacteria</taxon>
        <taxon>Pseudomonadati</taxon>
        <taxon>Myxococcota</taxon>
        <taxon>Myxococcia</taxon>
        <taxon>Myxococcales</taxon>
        <taxon>Cystobacterineae</taxon>
        <taxon>Myxococcaceae</taxon>
        <taxon>Myxococcus</taxon>
    </lineage>
</organism>
<gene>
    <name evidence="3" type="ORF">JY572_16330</name>
</gene>
<evidence type="ECO:0000313" key="4">
    <source>
        <dbReference type="Proteomes" id="UP000663090"/>
    </source>
</evidence>
<dbReference type="Pfam" id="PF13930">
    <property type="entry name" value="Endonuclea_NS_2"/>
    <property type="match status" value="1"/>
</dbReference>
<evidence type="ECO:0000259" key="2">
    <source>
        <dbReference type="Pfam" id="PF13930"/>
    </source>
</evidence>
<feature type="signal peptide" evidence="1">
    <location>
        <begin position="1"/>
        <end position="22"/>
    </location>
</feature>
<dbReference type="GO" id="GO:0004519">
    <property type="term" value="F:endonuclease activity"/>
    <property type="evidence" value="ECO:0007669"/>
    <property type="project" value="UniProtKB-KW"/>
</dbReference>
<keyword evidence="3" id="KW-0540">Nuclease</keyword>
<feature type="domain" description="Type VII secretion system protein EssD-like" evidence="2">
    <location>
        <begin position="93"/>
        <end position="222"/>
    </location>
</feature>
<keyword evidence="3" id="KW-0255">Endonuclease</keyword>
<keyword evidence="1" id="KW-0732">Signal</keyword>
<dbReference type="Proteomes" id="UP000663090">
    <property type="component" value="Chromosome"/>
</dbReference>
<reference evidence="3 4" key="1">
    <citation type="submission" date="2021-02" db="EMBL/GenBank/DDBJ databases">
        <title>De Novo genome assembly of isolated myxobacteria.</title>
        <authorList>
            <person name="Stevens D.C."/>
        </authorList>
    </citation>
    <scope>NUCLEOTIDE SEQUENCE [LARGE SCALE GENOMIC DNA]</scope>
    <source>
        <strain evidence="3 4">SCHIC003</strain>
    </source>
</reference>
<accession>A0ABX7NF93</accession>
<feature type="chain" id="PRO_5046719768" evidence="1">
    <location>
        <begin position="23"/>
        <end position="259"/>
    </location>
</feature>
<proteinExistence type="predicted"/>
<dbReference type="EMBL" id="CP071091">
    <property type="protein sequence ID" value="QSQ17507.1"/>
    <property type="molecule type" value="Genomic_DNA"/>
</dbReference>
<dbReference type="InterPro" id="IPR044927">
    <property type="entry name" value="Endonuclea_NS_2"/>
</dbReference>
<keyword evidence="3" id="KW-0378">Hydrolase</keyword>
<protein>
    <submittedName>
        <fullName evidence="3">DNA/RNA non-specific endonuclease</fullName>
    </submittedName>
</protein>
<name>A0ABX7NF93_9BACT</name>
<dbReference type="InterPro" id="IPR044925">
    <property type="entry name" value="His-Me_finger_sf"/>
</dbReference>
<evidence type="ECO:0000313" key="3">
    <source>
        <dbReference type="EMBL" id="QSQ17507.1"/>
    </source>
</evidence>
<evidence type="ECO:0000256" key="1">
    <source>
        <dbReference type="SAM" id="SignalP"/>
    </source>
</evidence>
<dbReference type="SUPFAM" id="SSF54060">
    <property type="entry name" value="His-Me finger endonucleases"/>
    <property type="match status" value="1"/>
</dbReference>
<sequence length="259" mass="27563">MRTMKKLSVAAMFVLLGTGCGVTDTTLGGEGVASQMEQDYGGPSGLMDFFATHTEEEIRAAMKPYGVGYVVHGDVSQAAISDCPKYFPASDRSIWHNFDGEYYFIDSAGRPNRAYKDLPPIVAAPRVSTCQTNVGQWGDAENPSNDYDGGHLIGSQLGGWGGRANLVPQDANFNRGNWVALENAMADCGSLPSGRMRYTLGANYPNSTTLIPNTMTMEIQNQSSGASVSLSFTNTDGGGSNGASERARGVNWLTSQGCI</sequence>